<dbReference type="EMBL" id="ODYU01012891">
    <property type="protein sequence ID" value="SOQ59423.1"/>
    <property type="molecule type" value="Genomic_DNA"/>
</dbReference>
<sequence length="162" mass="18096">MSFDEGSYPDVIHIGHKLCPSVFKESATCGSVQYYCLSATWAWLQLRDCLTTLMHSLRIDQIILLVIPTCLRISLCSVERNYARSVSTKEACGTNEYFENCTFECPPEKTCANRLLHVFCADVEMPCIPQCICKAGYYRKVAGGECIPEAECGPAFLEPLFG</sequence>
<dbReference type="InterPro" id="IPR036084">
    <property type="entry name" value="Ser_inhib-like_sf"/>
</dbReference>
<name>A0A2H1X268_SPOFR</name>
<dbReference type="InterPro" id="IPR002919">
    <property type="entry name" value="TIL_dom"/>
</dbReference>
<dbReference type="Pfam" id="PF01826">
    <property type="entry name" value="TIL"/>
    <property type="match status" value="1"/>
</dbReference>
<reference evidence="2" key="1">
    <citation type="submission" date="2016-07" db="EMBL/GenBank/DDBJ databases">
        <authorList>
            <person name="Bretaudeau A."/>
        </authorList>
    </citation>
    <scope>NUCLEOTIDE SEQUENCE</scope>
    <source>
        <strain evidence="2">Rice</strain>
        <tissue evidence="2">Whole body</tissue>
    </source>
</reference>
<dbReference type="AlphaFoldDB" id="A0A2H1X268"/>
<accession>A0A2H1X268</accession>
<proteinExistence type="predicted"/>
<protein>
    <submittedName>
        <fullName evidence="2">SFRICE_034537</fullName>
    </submittedName>
</protein>
<evidence type="ECO:0000259" key="1">
    <source>
        <dbReference type="Pfam" id="PF01826"/>
    </source>
</evidence>
<dbReference type="CDD" id="cd19941">
    <property type="entry name" value="TIL"/>
    <property type="match status" value="1"/>
</dbReference>
<feature type="domain" description="TIL" evidence="1">
    <location>
        <begin position="92"/>
        <end position="152"/>
    </location>
</feature>
<evidence type="ECO:0000313" key="2">
    <source>
        <dbReference type="EMBL" id="SOQ59423.1"/>
    </source>
</evidence>
<dbReference type="Gene3D" id="2.10.25.10">
    <property type="entry name" value="Laminin"/>
    <property type="match status" value="1"/>
</dbReference>
<gene>
    <name evidence="2" type="ORF">SFRICE_034537</name>
</gene>
<organism evidence="2">
    <name type="scientific">Spodoptera frugiperda</name>
    <name type="common">Fall armyworm</name>
    <dbReference type="NCBI Taxonomy" id="7108"/>
    <lineage>
        <taxon>Eukaryota</taxon>
        <taxon>Metazoa</taxon>
        <taxon>Ecdysozoa</taxon>
        <taxon>Arthropoda</taxon>
        <taxon>Hexapoda</taxon>
        <taxon>Insecta</taxon>
        <taxon>Pterygota</taxon>
        <taxon>Neoptera</taxon>
        <taxon>Endopterygota</taxon>
        <taxon>Lepidoptera</taxon>
        <taxon>Glossata</taxon>
        <taxon>Ditrysia</taxon>
        <taxon>Noctuoidea</taxon>
        <taxon>Noctuidae</taxon>
        <taxon>Amphipyrinae</taxon>
        <taxon>Spodoptera</taxon>
    </lineage>
</organism>
<dbReference type="SUPFAM" id="SSF57567">
    <property type="entry name" value="Serine protease inhibitors"/>
    <property type="match status" value="1"/>
</dbReference>